<dbReference type="PANTHER" id="PTHR30069">
    <property type="entry name" value="TONB-DEPENDENT OUTER MEMBRANE RECEPTOR"/>
    <property type="match status" value="1"/>
</dbReference>
<dbReference type="RefSeq" id="WP_215341324.1">
    <property type="nucleotide sequence ID" value="NZ_JAGSGD010000001.1"/>
</dbReference>
<dbReference type="Gene3D" id="2.40.170.20">
    <property type="entry name" value="TonB-dependent receptor, beta-barrel domain"/>
    <property type="match status" value="1"/>
</dbReference>
<evidence type="ECO:0000256" key="9">
    <source>
        <dbReference type="ARBA" id="ARBA00023237"/>
    </source>
</evidence>
<evidence type="ECO:0000259" key="10">
    <source>
        <dbReference type="Pfam" id="PF00593"/>
    </source>
</evidence>
<keyword evidence="9" id="KW-0998">Cell outer membrane</keyword>
<feature type="domain" description="TonB-dependent receptor-like beta-barrel" evidence="10">
    <location>
        <begin position="236"/>
        <end position="645"/>
    </location>
</feature>
<proteinExistence type="predicted"/>
<dbReference type="EMBL" id="JAGSGD010000001">
    <property type="protein sequence ID" value="MBR7620594.1"/>
    <property type="molecule type" value="Genomic_DNA"/>
</dbReference>
<comment type="subcellular location">
    <subcellularLocation>
        <location evidence="1">Cell outer membrane</location>
        <topology evidence="1">Multi-pass membrane protein</topology>
    </subcellularLocation>
</comment>
<dbReference type="InterPro" id="IPR000531">
    <property type="entry name" value="Beta-barrel_TonB"/>
</dbReference>
<keyword evidence="7" id="KW-0472">Membrane</keyword>
<dbReference type="InterPro" id="IPR039426">
    <property type="entry name" value="TonB-dep_rcpt-like"/>
</dbReference>
<evidence type="ECO:0000256" key="6">
    <source>
        <dbReference type="ARBA" id="ARBA00023077"/>
    </source>
</evidence>
<dbReference type="Proteomes" id="UP000622580">
    <property type="component" value="Unassembled WGS sequence"/>
</dbReference>
<dbReference type="AlphaFoldDB" id="A0A941D3B9"/>
<keyword evidence="3" id="KW-1134">Transmembrane beta strand</keyword>
<keyword evidence="8 11" id="KW-0675">Receptor</keyword>
<keyword evidence="5" id="KW-0732">Signal</keyword>
<name>A0A941D3B9_9CAUL</name>
<evidence type="ECO:0000256" key="8">
    <source>
        <dbReference type="ARBA" id="ARBA00023170"/>
    </source>
</evidence>
<keyword evidence="2" id="KW-0813">Transport</keyword>
<dbReference type="InterPro" id="IPR036942">
    <property type="entry name" value="Beta-barrel_TonB_sf"/>
</dbReference>
<evidence type="ECO:0000256" key="3">
    <source>
        <dbReference type="ARBA" id="ARBA00022452"/>
    </source>
</evidence>
<protein>
    <submittedName>
        <fullName evidence="11">TonB-dependent receptor</fullName>
    </submittedName>
</protein>
<evidence type="ECO:0000313" key="12">
    <source>
        <dbReference type="Proteomes" id="UP000622580"/>
    </source>
</evidence>
<evidence type="ECO:0000256" key="2">
    <source>
        <dbReference type="ARBA" id="ARBA00022448"/>
    </source>
</evidence>
<sequence length="688" mass="75371">MGMLMIAAAVAALAAAEPSADVTPAKAATSETGVIAYPASFFAEASPSTAYDMVIRVPGFSFDKGTVVRGLAGSGGNVLIDGEPAVAKNDALDEILKRIPAGAVAHVDLIRGGAPGIDMQGRTVVVNLVRKSTAGFRGATTTGAYFVYDGRTLGSFRAEGQWRWAGGRAAEASIILGYGPDDQLGDGRRIRTAANGSTLILSDVDADGKGLKQWTTGAYETPLAGGKLRLNAAYMMTPYSAEVTDRLRFPGGKEYQYDTMDRLQAEVGGRYTRHLTPRLDLEAVAFQQWNNNDTKSRFEGANLIRQFEGDRKTTESVGRGHVRFAQSPTLTWEFGAEGAYNKLDNTTTLFQNGAKVRVPAASVLVTEKRGEVFGTATWRPSEAITVEAGLRQERSTISSEGDVLLEKQLQFTKPRVAVTWSATPTTQVRLRVEREVGQLNFDDFVAPSSVASTGTVIAGNPDLSPQQAWVVEAAVEQRFWKSGAAILTLRHYELTDVIDRAPIFGAGGSVADAPGNIGEGTKDEVQASLSLPLDRFHIPAAQLKAQAVWRRSEVTDPLTLQAREISGLRHMEWDLHFTQDLARWKSNWGIDVNKGGSNANDFYGWRDRAYRLSEIETRKLDTWVTLFGEYKPKPDLSVRLELLNVTERSAERIREVYAGPRDRSALLYTDVRDLRWGRVWNLRIRKSF</sequence>
<keyword evidence="12" id="KW-1185">Reference proteome</keyword>
<dbReference type="PANTHER" id="PTHR30069:SF29">
    <property type="entry name" value="HEMOGLOBIN AND HEMOGLOBIN-HAPTOGLOBIN-BINDING PROTEIN 1-RELATED"/>
    <property type="match status" value="1"/>
</dbReference>
<gene>
    <name evidence="11" type="ORF">JKL49_14465</name>
</gene>
<reference evidence="11" key="1">
    <citation type="submission" date="2021-04" db="EMBL/GenBank/DDBJ databases">
        <title>Draft genome assembly of strain Phenylobacterium sp. 20VBR1 using MiniION and Illumina platforms.</title>
        <authorList>
            <person name="Thomas F.A."/>
            <person name="Krishnan K.P."/>
            <person name="Sinha R.K."/>
        </authorList>
    </citation>
    <scope>NUCLEOTIDE SEQUENCE</scope>
    <source>
        <strain evidence="11">20VBR1</strain>
    </source>
</reference>
<keyword evidence="4" id="KW-0812">Transmembrane</keyword>
<evidence type="ECO:0000256" key="4">
    <source>
        <dbReference type="ARBA" id="ARBA00022692"/>
    </source>
</evidence>
<comment type="caution">
    <text evidence="11">The sequence shown here is derived from an EMBL/GenBank/DDBJ whole genome shotgun (WGS) entry which is preliminary data.</text>
</comment>
<dbReference type="GO" id="GO:0044718">
    <property type="term" value="P:siderophore transmembrane transport"/>
    <property type="evidence" value="ECO:0007669"/>
    <property type="project" value="TreeGrafter"/>
</dbReference>
<dbReference type="Pfam" id="PF00593">
    <property type="entry name" value="TonB_dep_Rec_b-barrel"/>
    <property type="match status" value="1"/>
</dbReference>
<evidence type="ECO:0000256" key="7">
    <source>
        <dbReference type="ARBA" id="ARBA00023136"/>
    </source>
</evidence>
<dbReference type="GO" id="GO:0015344">
    <property type="term" value="F:siderophore uptake transmembrane transporter activity"/>
    <property type="evidence" value="ECO:0007669"/>
    <property type="project" value="TreeGrafter"/>
</dbReference>
<organism evidence="11 12">
    <name type="scientific">Phenylobacterium glaciei</name>
    <dbReference type="NCBI Taxonomy" id="2803784"/>
    <lineage>
        <taxon>Bacteria</taxon>
        <taxon>Pseudomonadati</taxon>
        <taxon>Pseudomonadota</taxon>
        <taxon>Alphaproteobacteria</taxon>
        <taxon>Caulobacterales</taxon>
        <taxon>Caulobacteraceae</taxon>
        <taxon>Phenylobacterium</taxon>
    </lineage>
</organism>
<evidence type="ECO:0000256" key="5">
    <source>
        <dbReference type="ARBA" id="ARBA00022729"/>
    </source>
</evidence>
<accession>A0A941D3B9</accession>
<dbReference type="GO" id="GO:0009279">
    <property type="term" value="C:cell outer membrane"/>
    <property type="evidence" value="ECO:0007669"/>
    <property type="project" value="UniProtKB-SubCell"/>
</dbReference>
<keyword evidence="6" id="KW-0798">TonB box</keyword>
<evidence type="ECO:0000313" key="11">
    <source>
        <dbReference type="EMBL" id="MBR7620594.1"/>
    </source>
</evidence>
<evidence type="ECO:0000256" key="1">
    <source>
        <dbReference type="ARBA" id="ARBA00004571"/>
    </source>
</evidence>
<dbReference type="SUPFAM" id="SSF56935">
    <property type="entry name" value="Porins"/>
    <property type="match status" value="1"/>
</dbReference>